<feature type="transmembrane region" description="Helical" evidence="2">
    <location>
        <begin position="25"/>
        <end position="42"/>
    </location>
</feature>
<keyword evidence="2" id="KW-1133">Transmembrane helix</keyword>
<feature type="transmembrane region" description="Helical" evidence="2">
    <location>
        <begin position="89"/>
        <end position="109"/>
    </location>
</feature>
<feature type="compositionally biased region" description="Low complexity" evidence="1">
    <location>
        <begin position="135"/>
        <end position="149"/>
    </location>
</feature>
<protein>
    <submittedName>
        <fullName evidence="3">Uncharacterized protein</fullName>
    </submittedName>
</protein>
<feature type="region of interest" description="Disordered" evidence="1">
    <location>
        <begin position="135"/>
        <end position="157"/>
    </location>
</feature>
<organism evidence="3">
    <name type="scientific">uncultured Caudovirales phage</name>
    <dbReference type="NCBI Taxonomy" id="2100421"/>
    <lineage>
        <taxon>Viruses</taxon>
        <taxon>Duplodnaviria</taxon>
        <taxon>Heunggongvirae</taxon>
        <taxon>Uroviricota</taxon>
        <taxon>Caudoviricetes</taxon>
        <taxon>Peduoviridae</taxon>
        <taxon>Maltschvirus</taxon>
        <taxon>Maltschvirus maltsch</taxon>
    </lineage>
</organism>
<proteinExistence type="predicted"/>
<evidence type="ECO:0000256" key="1">
    <source>
        <dbReference type="SAM" id="MobiDB-lite"/>
    </source>
</evidence>
<sequence length="157" mass="16406">MDSTETTTAPAGTPEHDLVAAFQNYPVYLTAIVIVAIMTTAKKAARILSGKSVEEIRNPWIEVAIQIGNVPLGVAFGLIPGFLPGQNCFERMMIGAVAGFMSNTLYSIAKRFLPGLMESDAPEVSIPAAKAARAAQAPAQADADSGAEATDPTIRTG</sequence>
<feature type="transmembrane region" description="Helical" evidence="2">
    <location>
        <begin position="63"/>
        <end position="83"/>
    </location>
</feature>
<name>A0A6J5S396_9CAUD</name>
<keyword evidence="2" id="KW-0472">Membrane</keyword>
<reference evidence="3" key="1">
    <citation type="submission" date="2020-05" db="EMBL/GenBank/DDBJ databases">
        <authorList>
            <person name="Chiriac C."/>
            <person name="Salcher M."/>
            <person name="Ghai R."/>
            <person name="Kavagutti S V."/>
        </authorList>
    </citation>
    <scope>NUCLEOTIDE SEQUENCE</scope>
</reference>
<gene>
    <name evidence="3" type="ORF">UFOVP1382_44</name>
</gene>
<evidence type="ECO:0000313" key="3">
    <source>
        <dbReference type="EMBL" id="CAB4203427.1"/>
    </source>
</evidence>
<dbReference type="EMBL" id="LR797331">
    <property type="protein sequence ID" value="CAB4203427.1"/>
    <property type="molecule type" value="Genomic_DNA"/>
</dbReference>
<evidence type="ECO:0000256" key="2">
    <source>
        <dbReference type="SAM" id="Phobius"/>
    </source>
</evidence>
<accession>A0A6J5S396</accession>
<keyword evidence="2" id="KW-0812">Transmembrane</keyword>